<feature type="region of interest" description="Disordered" evidence="1">
    <location>
        <begin position="1"/>
        <end position="48"/>
    </location>
</feature>
<feature type="compositionally biased region" description="Polar residues" evidence="1">
    <location>
        <begin position="171"/>
        <end position="180"/>
    </location>
</feature>
<keyword evidence="3" id="KW-1185">Reference proteome</keyword>
<evidence type="ECO:0000256" key="1">
    <source>
        <dbReference type="SAM" id="MobiDB-lite"/>
    </source>
</evidence>
<feature type="region of interest" description="Disordered" evidence="1">
    <location>
        <begin position="71"/>
        <end position="98"/>
    </location>
</feature>
<dbReference type="Proteomes" id="UP001608902">
    <property type="component" value="Unassembled WGS sequence"/>
</dbReference>
<evidence type="ECO:0000313" key="2">
    <source>
        <dbReference type="EMBL" id="MFH4973303.1"/>
    </source>
</evidence>
<feature type="region of interest" description="Disordered" evidence="1">
    <location>
        <begin position="259"/>
        <end position="289"/>
    </location>
</feature>
<comment type="caution">
    <text evidence="2">The sequence shown here is derived from an EMBL/GenBank/DDBJ whole genome shotgun (WGS) entry which is preliminary data.</text>
</comment>
<dbReference type="EMBL" id="JBGFUD010000002">
    <property type="protein sequence ID" value="MFH4973303.1"/>
    <property type="molecule type" value="Genomic_DNA"/>
</dbReference>
<organism evidence="2 3">
    <name type="scientific">Gnathostoma spinigerum</name>
    <dbReference type="NCBI Taxonomy" id="75299"/>
    <lineage>
        <taxon>Eukaryota</taxon>
        <taxon>Metazoa</taxon>
        <taxon>Ecdysozoa</taxon>
        <taxon>Nematoda</taxon>
        <taxon>Chromadorea</taxon>
        <taxon>Rhabditida</taxon>
        <taxon>Spirurina</taxon>
        <taxon>Gnathostomatomorpha</taxon>
        <taxon>Gnathostomatoidea</taxon>
        <taxon>Gnathostomatidae</taxon>
        <taxon>Gnathostoma</taxon>
    </lineage>
</organism>
<dbReference type="AlphaFoldDB" id="A0ABD6E9C4"/>
<feature type="compositionally biased region" description="Low complexity" evidence="1">
    <location>
        <begin position="88"/>
        <end position="98"/>
    </location>
</feature>
<feature type="region of interest" description="Disordered" evidence="1">
    <location>
        <begin position="171"/>
        <end position="200"/>
    </location>
</feature>
<reference evidence="2 3" key="1">
    <citation type="submission" date="2024-08" db="EMBL/GenBank/DDBJ databases">
        <title>Gnathostoma spinigerum genome.</title>
        <authorList>
            <person name="Gonzalez-Bertolin B."/>
            <person name="Monzon S."/>
            <person name="Zaballos A."/>
            <person name="Jimenez P."/>
            <person name="Dekumyoy P."/>
            <person name="Varona S."/>
            <person name="Cuesta I."/>
            <person name="Sumanam S."/>
            <person name="Adisakwattana P."/>
            <person name="Gasser R.B."/>
            <person name="Hernandez-Gonzalez A."/>
            <person name="Young N.D."/>
            <person name="Perteguer M.J."/>
        </authorList>
    </citation>
    <scope>NUCLEOTIDE SEQUENCE [LARGE SCALE GENOMIC DNA]</scope>
    <source>
        <strain evidence="2">AL3</strain>
        <tissue evidence="2">Liver</tissue>
    </source>
</reference>
<gene>
    <name evidence="2" type="ORF">AB6A40_000012</name>
</gene>
<feature type="compositionally biased region" description="Basic and acidic residues" evidence="1">
    <location>
        <begin position="272"/>
        <end position="289"/>
    </location>
</feature>
<evidence type="ECO:0000313" key="3">
    <source>
        <dbReference type="Proteomes" id="UP001608902"/>
    </source>
</evidence>
<name>A0ABD6E9C4_9BILA</name>
<feature type="compositionally biased region" description="Basic and acidic residues" evidence="1">
    <location>
        <begin position="22"/>
        <end position="31"/>
    </location>
</feature>
<sequence length="289" mass="32416">MCVTDKVNGSTIFEVLEEDEEDSRRRTDRPDIASFDLEGTQSEKKKRLETSLLRAHMRSQSAGNNTVFAIISQSPPSSSKKSKESRKSSNPSNSSNAVKAAKKFLKRLYNSATMPVRGHTKSVDVSTSTTPLFGGVRHPILPISSERCTSCLKVCETGELAEDEGCFVDTDPSQRSSFTPSLEHELSPTTMRTASREDPAEDSLFAKSISSTESHKPSPNNFRSWNEVFDHLRREIATMREKDIEILAELQHVEHQLRSVTKQTRRSSYEVSIDRDKLRPGDHVESMPL</sequence>
<protein>
    <submittedName>
        <fullName evidence="2">Uncharacterized protein</fullName>
    </submittedName>
</protein>
<accession>A0ABD6E9C4</accession>
<proteinExistence type="predicted"/>